<protein>
    <submittedName>
        <fullName evidence="2">GNAT family N-acetyltransferase</fullName>
    </submittedName>
</protein>
<keyword evidence="3" id="KW-1185">Reference proteome</keyword>
<dbReference type="KEGG" id="nano:G5V58_16760"/>
<sequence length="284" mass="30174">MLRHQVLDRPDAAALVAQVAGWDAGRRYVGAELHAGDLGWHLRGPDQVLAGTVHGWWRADGLVAVAEIEDATARPRVRPDLRADPEVAAAVADVVDALPGEQQWSEAADDSALRFELAARGWSLDPDPWTNLWADGARWEVADRGEVVRAADDVSGRVTVQRHGFARSTFDEPSWHRMAAGPGYRPDLDLVVRHDGVAVAAGTAWLSVPGGPAYLEPLATHRDHRGRGYGRACVRALVDACLAAGASGLSVATPSSNTGGVAAYVSAGMVPVQTLQGLTRRRGA</sequence>
<evidence type="ECO:0000259" key="1">
    <source>
        <dbReference type="PROSITE" id="PS51186"/>
    </source>
</evidence>
<dbReference type="Pfam" id="PF00583">
    <property type="entry name" value="Acetyltransf_1"/>
    <property type="match status" value="1"/>
</dbReference>
<dbReference type="RefSeq" id="WP_165235202.1">
    <property type="nucleotide sequence ID" value="NZ_CP049257.1"/>
</dbReference>
<dbReference type="PANTHER" id="PTHR43072">
    <property type="entry name" value="N-ACETYLTRANSFERASE"/>
    <property type="match status" value="1"/>
</dbReference>
<gene>
    <name evidence="2" type="ORF">G5V58_16760</name>
</gene>
<dbReference type="GO" id="GO:0016747">
    <property type="term" value="F:acyltransferase activity, transferring groups other than amino-acyl groups"/>
    <property type="evidence" value="ECO:0007669"/>
    <property type="project" value="InterPro"/>
</dbReference>
<organism evidence="2 3">
    <name type="scientific">Nocardioides anomalus</name>
    <dbReference type="NCBI Taxonomy" id="2712223"/>
    <lineage>
        <taxon>Bacteria</taxon>
        <taxon>Bacillati</taxon>
        <taxon>Actinomycetota</taxon>
        <taxon>Actinomycetes</taxon>
        <taxon>Propionibacteriales</taxon>
        <taxon>Nocardioidaceae</taxon>
        <taxon>Nocardioides</taxon>
    </lineage>
</organism>
<evidence type="ECO:0000313" key="2">
    <source>
        <dbReference type="EMBL" id="QIG44206.1"/>
    </source>
</evidence>
<dbReference type="Proteomes" id="UP000502996">
    <property type="component" value="Chromosome"/>
</dbReference>
<proteinExistence type="predicted"/>
<feature type="domain" description="N-acetyltransferase" evidence="1">
    <location>
        <begin position="146"/>
        <end position="284"/>
    </location>
</feature>
<evidence type="ECO:0000313" key="3">
    <source>
        <dbReference type="Proteomes" id="UP000502996"/>
    </source>
</evidence>
<dbReference type="Gene3D" id="3.40.630.30">
    <property type="match status" value="1"/>
</dbReference>
<name>A0A6G6WG70_9ACTN</name>
<keyword evidence="2" id="KW-0808">Transferase</keyword>
<dbReference type="EMBL" id="CP049257">
    <property type="protein sequence ID" value="QIG44206.1"/>
    <property type="molecule type" value="Genomic_DNA"/>
</dbReference>
<dbReference type="CDD" id="cd04301">
    <property type="entry name" value="NAT_SF"/>
    <property type="match status" value="1"/>
</dbReference>
<accession>A0A6G6WG70</accession>
<dbReference type="SUPFAM" id="SSF55729">
    <property type="entry name" value="Acyl-CoA N-acyltransferases (Nat)"/>
    <property type="match status" value="1"/>
</dbReference>
<dbReference type="InterPro" id="IPR016181">
    <property type="entry name" value="Acyl_CoA_acyltransferase"/>
</dbReference>
<reference evidence="2 3" key="1">
    <citation type="submission" date="2020-02" db="EMBL/GenBank/DDBJ databases">
        <title>Full genome sequence of Nocardioides sp. R-3366.</title>
        <authorList>
            <person name="Im W.-T."/>
        </authorList>
    </citation>
    <scope>NUCLEOTIDE SEQUENCE [LARGE SCALE GENOMIC DNA]</scope>
    <source>
        <strain evidence="2 3">R-3366</strain>
    </source>
</reference>
<dbReference type="InterPro" id="IPR000182">
    <property type="entry name" value="GNAT_dom"/>
</dbReference>
<dbReference type="AlphaFoldDB" id="A0A6G6WG70"/>
<dbReference type="PROSITE" id="PS51186">
    <property type="entry name" value="GNAT"/>
    <property type="match status" value="1"/>
</dbReference>